<dbReference type="Proteomes" id="UP001151760">
    <property type="component" value="Unassembled WGS sequence"/>
</dbReference>
<protein>
    <submittedName>
        <fullName evidence="2">Retrovirus-related pol polyprotein from transposon TNT 1-94</fullName>
    </submittedName>
</protein>
<comment type="caution">
    <text evidence="2">The sequence shown here is derived from an EMBL/GenBank/DDBJ whole genome shotgun (WGS) entry which is preliminary data.</text>
</comment>
<dbReference type="Gene3D" id="3.30.420.10">
    <property type="entry name" value="Ribonuclease H-like superfamily/Ribonuclease H"/>
    <property type="match status" value="1"/>
</dbReference>
<dbReference type="InterPro" id="IPR052160">
    <property type="entry name" value="Gypsy_RT_Integrase-like"/>
</dbReference>
<accession>A0ABQ5DY34</accession>
<proteinExistence type="predicted"/>
<evidence type="ECO:0000256" key="1">
    <source>
        <dbReference type="SAM" id="MobiDB-lite"/>
    </source>
</evidence>
<dbReference type="InterPro" id="IPR036397">
    <property type="entry name" value="RNaseH_sf"/>
</dbReference>
<feature type="region of interest" description="Disordered" evidence="1">
    <location>
        <begin position="327"/>
        <end position="350"/>
    </location>
</feature>
<sequence length="983" mass="112558">MGKCGIAKLAILQLGKIVEGEGKVYPMCKRDAGQKRGGKPVRWLKFENGGKGEIQSPSAAGKAAQEITPMQRLFVVMAWMERNADVKDGASVLVLPIGRWSNKAVLPNIPCPKECRIVGQLLVDHALNYALTAIADVPVVYIQQFWKTVRQVSNANETIHFMVDKEDITYTMDMFRASLKLPVESPKQPFIPPARGYQGPIKKVSAFFTKNLAQPWQTMFKVFNRCLTSRLTGHNQTKINVMQIFHDVINRVHVDYASLLWWDFLHCVMQKKNVIQYPHFTKLIIADLMEKCESISKRLEEDYHTIKDDSIETQVYEDYEAKYGGVKVPTIQPEPQKPSTTTPLPPSDNQERDDIIEAAQLSLALDKTTKVYEEQQNVAVVEKKILEEDVEKLVDSEEKSSGSDFADMVLLSDEDSGDRTRRTSSSEIRTEKMQTPIPTPLEKVNEALKDIVPKLATTATIDLINDNLPRIVANVVKKDRESSKAVVPALISQDTSTATTSDLQQQLYLMMKSDLQAQVVDLELWDVLKAKIKATIKDMLSNQYRDAKEYAYHLEQAHNNMENQVVWESRQEDLKQPQLEALNENTKEKKYVLLLHKIHETSFLEEDIEEKTIRWMNSVGLIYYNIKEEKRVMDLGDIAKFCDDTLEKVLSEVRLKIFETEYMKKNLLLGELDLKIMKSYEREIMKRLKHRKQMRRWESFVNGRPILQTMKHQEEEIRKCDSCQIHAPVQKLPKTLMTSMMAPCPFYQWGLYILGPLPEAPGRVEFIIIAIDNFTKWIEAKPLAKTTSKETLLFNDTSNKEEIHLNLDLLQERRYAAAIREAKYKKKGQPKELIDMPYKGSQRKFRYVLQGQPKELTDMPYRGSQGKIWIVIKSNVLEQSNKRQREAKLGWRASFSFSLWMSSGNGIEGISTGNSLGWTGGNIRENLHQFIKRKGVGIGNLLNVRILGLEQLLATPIPPNQSVVKDKPKGTAKDYIYSTLTIK</sequence>
<reference evidence="2" key="2">
    <citation type="submission" date="2022-01" db="EMBL/GenBank/DDBJ databases">
        <authorList>
            <person name="Yamashiro T."/>
            <person name="Shiraishi A."/>
            <person name="Satake H."/>
            <person name="Nakayama K."/>
        </authorList>
    </citation>
    <scope>NUCLEOTIDE SEQUENCE</scope>
</reference>
<name>A0ABQ5DY34_9ASTR</name>
<dbReference type="PANTHER" id="PTHR47266">
    <property type="entry name" value="ENDONUCLEASE-RELATED"/>
    <property type="match status" value="1"/>
</dbReference>
<evidence type="ECO:0000313" key="2">
    <source>
        <dbReference type="EMBL" id="GJT44096.1"/>
    </source>
</evidence>
<dbReference type="EMBL" id="BQNB010015785">
    <property type="protein sequence ID" value="GJT44096.1"/>
    <property type="molecule type" value="Genomic_DNA"/>
</dbReference>
<reference evidence="2" key="1">
    <citation type="journal article" date="2022" name="Int. J. Mol. Sci.">
        <title>Draft Genome of Tanacetum Coccineum: Genomic Comparison of Closely Related Tanacetum-Family Plants.</title>
        <authorList>
            <person name="Yamashiro T."/>
            <person name="Shiraishi A."/>
            <person name="Nakayama K."/>
            <person name="Satake H."/>
        </authorList>
    </citation>
    <scope>NUCLEOTIDE SEQUENCE</scope>
</reference>
<keyword evidence="3" id="KW-1185">Reference proteome</keyword>
<organism evidence="2 3">
    <name type="scientific">Tanacetum coccineum</name>
    <dbReference type="NCBI Taxonomy" id="301880"/>
    <lineage>
        <taxon>Eukaryota</taxon>
        <taxon>Viridiplantae</taxon>
        <taxon>Streptophyta</taxon>
        <taxon>Embryophyta</taxon>
        <taxon>Tracheophyta</taxon>
        <taxon>Spermatophyta</taxon>
        <taxon>Magnoliopsida</taxon>
        <taxon>eudicotyledons</taxon>
        <taxon>Gunneridae</taxon>
        <taxon>Pentapetalae</taxon>
        <taxon>asterids</taxon>
        <taxon>campanulids</taxon>
        <taxon>Asterales</taxon>
        <taxon>Asteraceae</taxon>
        <taxon>Asteroideae</taxon>
        <taxon>Anthemideae</taxon>
        <taxon>Anthemidinae</taxon>
        <taxon>Tanacetum</taxon>
    </lineage>
</organism>
<evidence type="ECO:0000313" key="3">
    <source>
        <dbReference type="Proteomes" id="UP001151760"/>
    </source>
</evidence>
<gene>
    <name evidence="2" type="ORF">Tco_0952811</name>
</gene>